<evidence type="ECO:0008006" key="3">
    <source>
        <dbReference type="Google" id="ProtNLM"/>
    </source>
</evidence>
<gene>
    <name evidence="1" type="ORF">BST97_11970</name>
</gene>
<dbReference type="RefSeq" id="WP_085767453.1">
    <property type="nucleotide sequence ID" value="NZ_CP019344.1"/>
</dbReference>
<dbReference type="InterPro" id="IPR025366">
    <property type="entry name" value="DUF4270"/>
</dbReference>
<name>A0A1W6MMC9_9FLAO</name>
<accession>A0A1W6MMC9</accession>
<dbReference type="STRING" id="331648.BST97_11970"/>
<keyword evidence="2" id="KW-1185">Reference proteome</keyword>
<protein>
    <recommendedName>
        <fullName evidence="3">DUF4270 domain-containing protein</fullName>
    </recommendedName>
</protein>
<evidence type="ECO:0000313" key="1">
    <source>
        <dbReference type="EMBL" id="ARN78649.1"/>
    </source>
</evidence>
<sequence length="547" mass="60546">MKNLKWSILILCSITAVLWSCDDDIDNLGDTIVGVDPNETIRSREVDVKAFSTPVNPVQTNNFGSYKLGTYEDPVYGRSTYSIVSQAVPSFLNPDFTGTDDNQTPPVLKSAYLEIPYFSRATGVDGEETSYELDSVYGSGLVNLKVFRNKFFLNNFDSEDLSENAIYYSDQKNQIEDVTISSNPEILFEKVGVPIDPSEVIITEDQDTVARKTPRLRLDLLSSDGISNSEAYWSDILFNQPVAYRSATNFKNFFRGIYIVAEIPSGSGPTLVYLNMEEASIIFSIDVTLTDPEEPIASEFRFDLHQNNVGSAISVNYIDSQITPNIQTEIEQSFQPQNGSENLYLKGGPGSLGLLDLFGEDLDDNGIADTLEEIISNRTLINDAILTFYVDQDVVSGGRTEPERIIIYNFDTGLLLADYNIVNELSGIDNNLAHLGRLERIDDNDETSAGIKYQIRITNHLNAVISEALNDDIPIDEKLGNARLALAISQNTGALGTSLVKDQITPIEIERVLQSSAISHEGTVLHGSQSSEIDKRPKLTIYYSTPN</sequence>
<dbReference type="Proteomes" id="UP000193431">
    <property type="component" value="Chromosome"/>
</dbReference>
<dbReference type="Pfam" id="PF14092">
    <property type="entry name" value="DUF4270"/>
    <property type="match status" value="1"/>
</dbReference>
<organism evidence="1 2">
    <name type="scientific">Nonlabens spongiae</name>
    <dbReference type="NCBI Taxonomy" id="331648"/>
    <lineage>
        <taxon>Bacteria</taxon>
        <taxon>Pseudomonadati</taxon>
        <taxon>Bacteroidota</taxon>
        <taxon>Flavobacteriia</taxon>
        <taxon>Flavobacteriales</taxon>
        <taxon>Flavobacteriaceae</taxon>
        <taxon>Nonlabens</taxon>
    </lineage>
</organism>
<dbReference type="EMBL" id="CP019344">
    <property type="protein sequence ID" value="ARN78649.1"/>
    <property type="molecule type" value="Genomic_DNA"/>
</dbReference>
<evidence type="ECO:0000313" key="2">
    <source>
        <dbReference type="Proteomes" id="UP000193431"/>
    </source>
</evidence>
<reference evidence="1 2" key="1">
    <citation type="submission" date="2016-11" db="EMBL/GenBank/DDBJ databases">
        <title>Trade-off between light-utilization and light-protection in marine flavobacteria.</title>
        <authorList>
            <person name="Kumagai Y."/>
        </authorList>
    </citation>
    <scope>NUCLEOTIDE SEQUENCE [LARGE SCALE GENOMIC DNA]</scope>
    <source>
        <strain evidence="1 2">JCM 13191</strain>
    </source>
</reference>
<proteinExistence type="predicted"/>
<dbReference type="AlphaFoldDB" id="A0A1W6MMC9"/>
<dbReference type="OrthoDB" id="1466062at2"/>